<dbReference type="PANTHER" id="PTHR10698">
    <property type="entry name" value="V-TYPE PROTON ATPASE SUBUNIT H"/>
    <property type="match status" value="1"/>
</dbReference>
<dbReference type="PANTHER" id="PTHR10698:SF0">
    <property type="entry name" value="V-TYPE PROTON ATPASE SUBUNIT H"/>
    <property type="match status" value="1"/>
</dbReference>
<keyword evidence="9" id="KW-1185">Reference proteome</keyword>
<organism evidence="8 9">
    <name type="scientific">Cronartium quercuum f. sp. fusiforme G11</name>
    <dbReference type="NCBI Taxonomy" id="708437"/>
    <lineage>
        <taxon>Eukaryota</taxon>
        <taxon>Fungi</taxon>
        <taxon>Dikarya</taxon>
        <taxon>Basidiomycota</taxon>
        <taxon>Pucciniomycotina</taxon>
        <taxon>Pucciniomycetes</taxon>
        <taxon>Pucciniales</taxon>
        <taxon>Coleosporiaceae</taxon>
        <taxon>Cronartium</taxon>
    </lineage>
</organism>
<comment type="subunit">
    <text evidence="5">V-ATPase is a heteromultimeric enzyme made up of two complexes: the ATP-hydrolytic V1 complex and the proton translocation V0 complex.</text>
</comment>
<accession>A0A9P6NKL3</accession>
<dbReference type="InterPro" id="IPR011989">
    <property type="entry name" value="ARM-like"/>
</dbReference>
<name>A0A9P6NKL3_9BASI</name>
<keyword evidence="3 5" id="KW-0375">Hydrogen ion transport</keyword>
<evidence type="ECO:0000259" key="7">
    <source>
        <dbReference type="Pfam" id="PF11698"/>
    </source>
</evidence>
<dbReference type="InterPro" id="IPR004908">
    <property type="entry name" value="ATPase_V1-cplx_hsu"/>
</dbReference>
<evidence type="ECO:0000256" key="2">
    <source>
        <dbReference type="ARBA" id="ARBA00022448"/>
    </source>
</evidence>
<dbReference type="GO" id="GO:0000329">
    <property type="term" value="C:fungal-type vacuole membrane"/>
    <property type="evidence" value="ECO:0007669"/>
    <property type="project" value="TreeGrafter"/>
</dbReference>
<dbReference type="Proteomes" id="UP000886653">
    <property type="component" value="Unassembled WGS sequence"/>
</dbReference>
<dbReference type="InterPro" id="IPR011987">
    <property type="entry name" value="ATPase_V1-cplx_hsu_C"/>
</dbReference>
<dbReference type="GO" id="GO:0000221">
    <property type="term" value="C:vacuolar proton-transporting V-type ATPase, V1 domain"/>
    <property type="evidence" value="ECO:0007669"/>
    <property type="project" value="UniProtKB-UniRule"/>
</dbReference>
<dbReference type="InterPro" id="IPR016024">
    <property type="entry name" value="ARM-type_fold"/>
</dbReference>
<dbReference type="EMBL" id="MU167234">
    <property type="protein sequence ID" value="KAG0148755.1"/>
    <property type="molecule type" value="Genomic_DNA"/>
</dbReference>
<reference evidence="8" key="1">
    <citation type="submission" date="2013-11" db="EMBL/GenBank/DDBJ databases">
        <title>Genome sequence of the fusiform rust pathogen reveals effectors for host alternation and coevolution with pine.</title>
        <authorList>
            <consortium name="DOE Joint Genome Institute"/>
            <person name="Smith K."/>
            <person name="Pendleton A."/>
            <person name="Kubisiak T."/>
            <person name="Anderson C."/>
            <person name="Salamov A."/>
            <person name="Aerts A."/>
            <person name="Riley R."/>
            <person name="Clum A."/>
            <person name="Lindquist E."/>
            <person name="Ence D."/>
            <person name="Campbell M."/>
            <person name="Kronenberg Z."/>
            <person name="Feau N."/>
            <person name="Dhillon B."/>
            <person name="Hamelin R."/>
            <person name="Burleigh J."/>
            <person name="Smith J."/>
            <person name="Yandell M."/>
            <person name="Nelson C."/>
            <person name="Grigoriev I."/>
            <person name="Davis J."/>
        </authorList>
    </citation>
    <scope>NUCLEOTIDE SEQUENCE</scope>
    <source>
        <strain evidence="8">G11</strain>
    </source>
</reference>
<dbReference type="OrthoDB" id="10263554at2759"/>
<dbReference type="SUPFAM" id="SSF48371">
    <property type="entry name" value="ARM repeat"/>
    <property type="match status" value="1"/>
</dbReference>
<feature type="domain" description="ATPase V1 complex subunit H C-terminal" evidence="7">
    <location>
        <begin position="338"/>
        <end position="454"/>
    </location>
</feature>
<feature type="region of interest" description="Disordered" evidence="6">
    <location>
        <begin position="190"/>
        <end position="210"/>
    </location>
</feature>
<evidence type="ECO:0000313" key="8">
    <source>
        <dbReference type="EMBL" id="KAG0148755.1"/>
    </source>
</evidence>
<dbReference type="Gene3D" id="1.25.10.10">
    <property type="entry name" value="Leucine-rich Repeat Variant"/>
    <property type="match status" value="1"/>
</dbReference>
<dbReference type="Pfam" id="PF11698">
    <property type="entry name" value="V-ATPase_H_C"/>
    <property type="match status" value="1"/>
</dbReference>
<proteinExistence type="inferred from homology"/>
<dbReference type="AlphaFoldDB" id="A0A9P6NKL3"/>
<gene>
    <name evidence="8" type="ORF">CROQUDRAFT_60300</name>
</gene>
<comment type="caution">
    <text evidence="8">The sequence shown here is derived from an EMBL/GenBank/DDBJ whole genome shotgun (WGS) entry which is preliminary data.</text>
</comment>
<dbReference type="PIRSF" id="PIRSF032184">
    <property type="entry name" value="ATPase_V1_H"/>
    <property type="match status" value="1"/>
</dbReference>
<comment type="similarity">
    <text evidence="1 5">Belongs to the V-ATPase H subunit family.</text>
</comment>
<evidence type="ECO:0000256" key="5">
    <source>
        <dbReference type="PIRNR" id="PIRNR032184"/>
    </source>
</evidence>
<keyword evidence="4 5" id="KW-0406">Ion transport</keyword>
<evidence type="ECO:0000313" key="9">
    <source>
        <dbReference type="Proteomes" id="UP000886653"/>
    </source>
</evidence>
<sequence length="456" mass="51296">MSTFHNAWLDEQDYRIRLKEIPWEGYQRASLLSTDDLILLQAISGTQKLRRETVWTDDPETYIGLYIRLLSGLTRTDCLQSILLQLGDFLEDKENRIELLRKLHPSEAASSYLIISRHKDSSDQYIRIKSISLLAIIIGADPGPSKEASHAIVPAIGQLVQSEDGNEQEIGIQCLDQVLKQPSVRRAVWHGDDRSEPSQGAPATSADSQSTKSGLLSSLIKLLKAGSKLNSQMQYRVGFCFWLLSFDTDIAANLNKKYGAIPLLTELTRVAVKEKVTRVLIATLRNLAAKAPDVNLGPMLVAGDLPLIQNLASRKWSDEELKEDLQWLKEQLQEAKNKMTTYDEYSTELESGLLRWSPPHTSDKFWTQNAEKLNGKDYQQLRIIIRLLSESEDPVVLAVAANDLSKYVKYCDTGKRAAERLGAKTSVMKLMSHSNPDVKYWALVSVQQLITQSWAV</sequence>
<feature type="compositionally biased region" description="Polar residues" evidence="6">
    <location>
        <begin position="197"/>
        <end position="210"/>
    </location>
</feature>
<keyword evidence="2 5" id="KW-0813">Transport</keyword>
<comment type="function">
    <text evidence="5">Subunit of the V1 complex of vacuolar(H+)-ATPase (V-ATPase), a multisubunit enzyme composed of a peripheral complex (V1) that hydrolyzes ATP and a membrane integral complex (V0) that translocates protons. V-ATPase is responsible for acidifying and maintaining the pH of intracellular compartments.</text>
</comment>
<evidence type="ECO:0000256" key="6">
    <source>
        <dbReference type="SAM" id="MobiDB-lite"/>
    </source>
</evidence>
<dbReference type="GO" id="GO:0046961">
    <property type="term" value="F:proton-transporting ATPase activity, rotational mechanism"/>
    <property type="evidence" value="ECO:0007669"/>
    <property type="project" value="UniProtKB-UniRule"/>
</dbReference>
<evidence type="ECO:0000256" key="3">
    <source>
        <dbReference type="ARBA" id="ARBA00022781"/>
    </source>
</evidence>
<evidence type="ECO:0000256" key="4">
    <source>
        <dbReference type="ARBA" id="ARBA00023065"/>
    </source>
</evidence>
<dbReference type="Gene3D" id="1.25.40.150">
    <property type="entry name" value="V-type ATPase, subunit H, C-terminal domain"/>
    <property type="match status" value="1"/>
</dbReference>
<protein>
    <recommendedName>
        <fullName evidence="5">V-type proton ATPase subunit H</fullName>
    </recommendedName>
</protein>
<dbReference type="Pfam" id="PF03224">
    <property type="entry name" value="V-ATPase_H_N"/>
    <property type="match status" value="1"/>
</dbReference>
<dbReference type="InterPro" id="IPR038497">
    <property type="entry name" value="ATPase_V1-cplx_hsu_C_sf"/>
</dbReference>
<evidence type="ECO:0000256" key="1">
    <source>
        <dbReference type="ARBA" id="ARBA00008613"/>
    </source>
</evidence>